<dbReference type="RefSeq" id="WP_089097139.1">
    <property type="nucleotide sequence ID" value="NZ_NDYL01000001.1"/>
</dbReference>
<evidence type="ECO:0000313" key="1">
    <source>
        <dbReference type="EMBL" id="OXB94685.1"/>
    </source>
</evidence>
<reference evidence="1 2" key="1">
    <citation type="submission" date="2017-04" db="EMBL/GenBank/DDBJ databases">
        <title>The genome sequence of Parageobacillus galactosidasius DSM 18751.</title>
        <authorList>
            <person name="Ramaloko W.T."/>
            <person name="Koen N."/>
            <person name="Polliack S."/>
            <person name="Aliyu H."/>
            <person name="Lebre P."/>
            <person name="Mohr T."/>
            <person name="Oswald F."/>
            <person name="Zwick M."/>
            <person name="Neumann A."/>
            <person name="Syldatk C."/>
            <person name="Cowan D."/>
            <person name="De Maayer P."/>
        </authorList>
    </citation>
    <scope>NUCLEOTIDE SEQUENCE [LARGE SCALE GENOMIC DNA]</scope>
    <source>
        <strain evidence="1 2">DSM 18751</strain>
    </source>
</reference>
<sequence length="73" mass="8385">MDEYLYYTKAFIGILQSSLSEEELERSKKAGLEMLEAITKISEKYQLSILEMLNTTLGIHEAILETAQEQLDK</sequence>
<proteinExistence type="predicted"/>
<gene>
    <name evidence="1" type="ORF">B9L23_07405</name>
</gene>
<evidence type="ECO:0000313" key="2">
    <source>
        <dbReference type="Proteomes" id="UP000198394"/>
    </source>
</evidence>
<protein>
    <submittedName>
        <fullName evidence="1">Uncharacterized protein</fullName>
    </submittedName>
</protein>
<keyword evidence="2" id="KW-1185">Reference proteome</keyword>
<dbReference type="AlphaFoldDB" id="A0A226QQS1"/>
<name>A0A226QQS1_9BACL</name>
<organism evidence="1 2">
    <name type="scientific">Parageobacillus galactosidasius</name>
    <dbReference type="NCBI Taxonomy" id="883812"/>
    <lineage>
        <taxon>Bacteria</taxon>
        <taxon>Bacillati</taxon>
        <taxon>Bacillota</taxon>
        <taxon>Bacilli</taxon>
        <taxon>Bacillales</taxon>
        <taxon>Anoxybacillaceae</taxon>
        <taxon>Parageobacillus</taxon>
    </lineage>
</organism>
<dbReference type="EMBL" id="NDYL01000001">
    <property type="protein sequence ID" value="OXB94685.1"/>
    <property type="molecule type" value="Genomic_DNA"/>
</dbReference>
<accession>A0A226QQS1</accession>
<comment type="caution">
    <text evidence="1">The sequence shown here is derived from an EMBL/GenBank/DDBJ whole genome shotgun (WGS) entry which is preliminary data.</text>
</comment>
<dbReference type="Proteomes" id="UP000198394">
    <property type="component" value="Unassembled WGS sequence"/>
</dbReference>